<keyword evidence="3" id="KW-0677">Repeat</keyword>
<dbReference type="InterPro" id="IPR019775">
    <property type="entry name" value="WD40_repeat_CS"/>
</dbReference>
<dbReference type="PANTHER" id="PTHR19848:SF0">
    <property type="entry name" value="NOTCHLESS PROTEIN HOMOLOG 1"/>
    <property type="match status" value="1"/>
</dbReference>
<evidence type="ECO:0000256" key="4">
    <source>
        <dbReference type="ARBA" id="ARBA00023242"/>
    </source>
</evidence>
<evidence type="ECO:0000256" key="6">
    <source>
        <dbReference type="SAM" id="MobiDB-lite"/>
    </source>
</evidence>
<feature type="repeat" description="WD" evidence="5">
    <location>
        <begin position="469"/>
        <end position="510"/>
    </location>
</feature>
<feature type="repeat" description="WD" evidence="5">
    <location>
        <begin position="511"/>
        <end position="542"/>
    </location>
</feature>
<dbReference type="Gene3D" id="2.130.10.10">
    <property type="entry name" value="YVTN repeat-like/Quinoprotein amine dehydrogenase"/>
    <property type="match status" value="1"/>
</dbReference>
<keyword evidence="9" id="KW-1185">Reference proteome</keyword>
<dbReference type="InterPro" id="IPR012972">
    <property type="entry name" value="NLE"/>
</dbReference>
<feature type="repeat" description="WD" evidence="5">
    <location>
        <begin position="202"/>
        <end position="243"/>
    </location>
</feature>
<dbReference type="GO" id="GO:0000027">
    <property type="term" value="P:ribosomal large subunit assembly"/>
    <property type="evidence" value="ECO:0007669"/>
    <property type="project" value="TreeGrafter"/>
</dbReference>
<protein>
    <submittedName>
        <fullName evidence="8">WD40 repeat-like protein</fullName>
    </submittedName>
</protein>
<name>A0A8H6XMR7_9AGAR</name>
<feature type="repeat" description="WD" evidence="5">
    <location>
        <begin position="292"/>
        <end position="334"/>
    </location>
</feature>
<dbReference type="InterPro" id="IPR036322">
    <property type="entry name" value="WD40_repeat_dom_sf"/>
</dbReference>
<dbReference type="CDD" id="cd00200">
    <property type="entry name" value="WD40"/>
    <property type="match status" value="1"/>
</dbReference>
<dbReference type="PROSITE" id="PS50294">
    <property type="entry name" value="WD_REPEATS_REGION"/>
    <property type="match status" value="7"/>
</dbReference>
<dbReference type="Pfam" id="PF00400">
    <property type="entry name" value="WD40"/>
    <property type="match status" value="7"/>
</dbReference>
<evidence type="ECO:0000313" key="9">
    <source>
        <dbReference type="Proteomes" id="UP000623467"/>
    </source>
</evidence>
<evidence type="ECO:0000256" key="2">
    <source>
        <dbReference type="ARBA" id="ARBA00022574"/>
    </source>
</evidence>
<dbReference type="AlphaFoldDB" id="A0A8H6XMR7"/>
<evidence type="ECO:0000256" key="5">
    <source>
        <dbReference type="PROSITE-ProRule" id="PRU00221"/>
    </source>
</evidence>
<feature type="region of interest" description="Disordered" evidence="6">
    <location>
        <begin position="1"/>
        <end position="28"/>
    </location>
</feature>
<comment type="caution">
    <text evidence="8">The sequence shown here is derived from an EMBL/GenBank/DDBJ whole genome shotgun (WGS) entry which is preliminary data.</text>
</comment>
<evidence type="ECO:0000256" key="1">
    <source>
        <dbReference type="ARBA" id="ARBA00004604"/>
    </source>
</evidence>
<dbReference type="SUPFAM" id="SSF50978">
    <property type="entry name" value="WD40 repeat-like"/>
    <property type="match status" value="1"/>
</dbReference>
<dbReference type="InterPro" id="IPR020472">
    <property type="entry name" value="WD40_PAC1"/>
</dbReference>
<dbReference type="OrthoDB" id="10267436at2759"/>
<dbReference type="PROSITE" id="PS50082">
    <property type="entry name" value="WD_REPEATS_2"/>
    <property type="match status" value="7"/>
</dbReference>
<dbReference type="FunFam" id="2.130.10.10:FF:000464">
    <property type="entry name" value="Ribosome assembly protein 4"/>
    <property type="match status" value="1"/>
</dbReference>
<reference evidence="8" key="1">
    <citation type="submission" date="2020-05" db="EMBL/GenBank/DDBJ databases">
        <title>Mycena genomes resolve the evolution of fungal bioluminescence.</title>
        <authorList>
            <person name="Tsai I.J."/>
        </authorList>
    </citation>
    <scope>NUCLEOTIDE SEQUENCE</scope>
    <source>
        <strain evidence="8">160909Yilan</strain>
    </source>
</reference>
<dbReference type="Proteomes" id="UP000623467">
    <property type="component" value="Unassembled WGS sequence"/>
</dbReference>
<feature type="repeat" description="WD" evidence="5">
    <location>
        <begin position="160"/>
        <end position="201"/>
    </location>
</feature>
<evidence type="ECO:0000259" key="7">
    <source>
        <dbReference type="Pfam" id="PF08154"/>
    </source>
</evidence>
<feature type="repeat" description="WD" evidence="5">
    <location>
        <begin position="245"/>
        <end position="291"/>
    </location>
</feature>
<sequence>MATLLPPPKRAKLYHGVPEPAPEPPKQSSNIVVQFVSEDDGQPLAPAVNLPANLSREALEGLLNKLSPQVSFCSHFYTSKLTLGSQEDPVPFAFHVQLPEDEVKIPGAPTRIVISESIEDDILSHPINSRSFTEEDVFVVHCSPQSVFRVRPPTRCSSTLSGHSSPILCASFSPTGNFLATGSGDTTARLWNLDTETPSHTLSGHKGWVLCVEWEAMERRLATGGHDGHVRIWDPKTGKPFGEALKGHSKWITSLCWEPIHLNPSAPRLASSSKDNTVRVWSLLTRRVEYTLGGHTASVNVVKWGGVGKGVLYTASSDRTVRVWDAEAGRQLHILKDHAHWVTTLALNTDFVLRTGPFDHTGKKPASEEEAQKLALTRYTAVLNTVPELLISGSDDHTLFLWSPFPSGSTAVTSATPTTKTKPLGRLVGHSLQVSHVSFSPDGRWAASASWDSSVRVWEGRTGKYVATLRGHVGAVYRVAWSADGRGVVSCGKDSTVKTWDLKTYKLKNDLTGHTDEVYCVDFVADKIVSGGRDRTVKIWKN</sequence>
<dbReference type="PANTHER" id="PTHR19848">
    <property type="entry name" value="WD40 REPEAT PROTEIN"/>
    <property type="match status" value="1"/>
</dbReference>
<dbReference type="Pfam" id="PF08154">
    <property type="entry name" value="NLE"/>
    <property type="match status" value="1"/>
</dbReference>
<keyword evidence="4" id="KW-0539">Nucleus</keyword>
<feature type="repeat" description="WD" evidence="5">
    <location>
        <begin position="427"/>
        <end position="468"/>
    </location>
</feature>
<dbReference type="InterPro" id="IPR015943">
    <property type="entry name" value="WD40/YVTN_repeat-like_dom_sf"/>
</dbReference>
<evidence type="ECO:0000256" key="3">
    <source>
        <dbReference type="ARBA" id="ARBA00022737"/>
    </source>
</evidence>
<gene>
    <name evidence="8" type="ORF">MSAN_01940100</name>
</gene>
<comment type="subcellular location">
    <subcellularLocation>
        <location evidence="1">Nucleus</location>
        <location evidence="1">Nucleolus</location>
    </subcellularLocation>
</comment>
<feature type="domain" description="NLE" evidence="7">
    <location>
        <begin position="31"/>
        <end position="97"/>
    </location>
</feature>
<dbReference type="InterPro" id="IPR001680">
    <property type="entry name" value="WD40_rpt"/>
</dbReference>
<proteinExistence type="predicted"/>
<dbReference type="EMBL" id="JACAZH010000021">
    <property type="protein sequence ID" value="KAF7344580.1"/>
    <property type="molecule type" value="Genomic_DNA"/>
</dbReference>
<accession>A0A8H6XMR7</accession>
<dbReference type="SMART" id="SM00320">
    <property type="entry name" value="WD40"/>
    <property type="match status" value="8"/>
</dbReference>
<evidence type="ECO:0000313" key="8">
    <source>
        <dbReference type="EMBL" id="KAF7344580.1"/>
    </source>
</evidence>
<organism evidence="8 9">
    <name type="scientific">Mycena sanguinolenta</name>
    <dbReference type="NCBI Taxonomy" id="230812"/>
    <lineage>
        <taxon>Eukaryota</taxon>
        <taxon>Fungi</taxon>
        <taxon>Dikarya</taxon>
        <taxon>Basidiomycota</taxon>
        <taxon>Agaricomycotina</taxon>
        <taxon>Agaricomycetes</taxon>
        <taxon>Agaricomycetidae</taxon>
        <taxon>Agaricales</taxon>
        <taxon>Marasmiineae</taxon>
        <taxon>Mycenaceae</taxon>
        <taxon>Mycena</taxon>
    </lineage>
</organism>
<dbReference type="PROSITE" id="PS00678">
    <property type="entry name" value="WD_REPEATS_1"/>
    <property type="match status" value="3"/>
</dbReference>
<dbReference type="GO" id="GO:0005730">
    <property type="term" value="C:nucleolus"/>
    <property type="evidence" value="ECO:0007669"/>
    <property type="project" value="UniProtKB-SubCell"/>
</dbReference>
<keyword evidence="2 5" id="KW-0853">WD repeat</keyword>
<dbReference type="PRINTS" id="PR00320">
    <property type="entry name" value="GPROTEINBRPT"/>
</dbReference>